<protein>
    <recommendedName>
        <fullName evidence="4">ESAT-6-like protein</fullName>
    </recommendedName>
</protein>
<organism evidence="2 3">
    <name type="scientific">Streptomyces varsoviensis</name>
    <dbReference type="NCBI Taxonomy" id="67373"/>
    <lineage>
        <taxon>Bacteria</taxon>
        <taxon>Bacillati</taxon>
        <taxon>Actinomycetota</taxon>
        <taxon>Actinomycetes</taxon>
        <taxon>Kitasatosporales</taxon>
        <taxon>Streptomycetaceae</taxon>
        <taxon>Streptomyces</taxon>
    </lineage>
</organism>
<feature type="region of interest" description="Disordered" evidence="1">
    <location>
        <begin position="1"/>
        <end position="27"/>
    </location>
</feature>
<evidence type="ECO:0000313" key="2">
    <source>
        <dbReference type="EMBL" id="KOG90079.1"/>
    </source>
</evidence>
<name>A0ABR5J9F8_9ACTN</name>
<keyword evidence="3" id="KW-1185">Reference proteome</keyword>
<comment type="caution">
    <text evidence="2">The sequence shown here is derived from an EMBL/GenBank/DDBJ whole genome shotgun (WGS) entry which is preliminary data.</text>
</comment>
<feature type="compositionally biased region" description="Polar residues" evidence="1">
    <location>
        <begin position="12"/>
        <end position="26"/>
    </location>
</feature>
<dbReference type="SUPFAM" id="SSF140453">
    <property type="entry name" value="EsxAB dimer-like"/>
    <property type="match status" value="1"/>
</dbReference>
<reference evidence="2 3" key="1">
    <citation type="submission" date="2015-07" db="EMBL/GenBank/DDBJ databases">
        <authorList>
            <person name="Ju K.-S."/>
            <person name="Doroghazi J.R."/>
            <person name="Metcalf W.W."/>
        </authorList>
    </citation>
    <scope>NUCLEOTIDE SEQUENCE [LARGE SCALE GENOMIC DNA]</scope>
    <source>
        <strain evidence="2 3">NRRL B-3589</strain>
    </source>
</reference>
<accession>A0ABR5J9F8</accession>
<evidence type="ECO:0008006" key="4">
    <source>
        <dbReference type="Google" id="ProtNLM"/>
    </source>
</evidence>
<dbReference type="Proteomes" id="UP000037020">
    <property type="component" value="Unassembled WGS sequence"/>
</dbReference>
<dbReference type="Gene3D" id="1.10.287.1060">
    <property type="entry name" value="ESAT-6-like"/>
    <property type="match status" value="1"/>
</dbReference>
<sequence>MRAAQPHFENALSETSQAHSNMQEQAVTLEGGWTGDAARSFTNALHQWLENCNIVKQQLQVVTDKLAANTGSYQNVHSATQDEASTLNSAIGAGLPGF</sequence>
<evidence type="ECO:0000313" key="3">
    <source>
        <dbReference type="Proteomes" id="UP000037020"/>
    </source>
</evidence>
<gene>
    <name evidence="2" type="ORF">ADK38_10715</name>
</gene>
<evidence type="ECO:0000256" key="1">
    <source>
        <dbReference type="SAM" id="MobiDB-lite"/>
    </source>
</evidence>
<dbReference type="Pfam" id="PF06013">
    <property type="entry name" value="WXG100"/>
    <property type="match status" value="1"/>
</dbReference>
<dbReference type="InterPro" id="IPR036689">
    <property type="entry name" value="ESAT-6-like_sf"/>
</dbReference>
<dbReference type="EMBL" id="LGUT01000900">
    <property type="protein sequence ID" value="KOG90079.1"/>
    <property type="molecule type" value="Genomic_DNA"/>
</dbReference>
<proteinExistence type="predicted"/>
<dbReference type="InterPro" id="IPR010310">
    <property type="entry name" value="T7SS_ESAT-6-like"/>
</dbReference>